<evidence type="ECO:0000256" key="1">
    <source>
        <dbReference type="ARBA" id="ARBA00022691"/>
    </source>
</evidence>
<dbReference type="InterPro" id="IPR013785">
    <property type="entry name" value="Aldolase_TIM"/>
</dbReference>
<dbReference type="SFLD" id="SFLDS00029">
    <property type="entry name" value="Radical_SAM"/>
    <property type="match status" value="1"/>
</dbReference>
<dbReference type="GO" id="GO:0003824">
    <property type="term" value="F:catalytic activity"/>
    <property type="evidence" value="ECO:0007669"/>
    <property type="project" value="InterPro"/>
</dbReference>
<organism evidence="6 7">
    <name type="scientific">Collinsella stercoris DSM 13279</name>
    <dbReference type="NCBI Taxonomy" id="445975"/>
    <lineage>
        <taxon>Bacteria</taxon>
        <taxon>Bacillati</taxon>
        <taxon>Actinomycetota</taxon>
        <taxon>Coriobacteriia</taxon>
        <taxon>Coriobacteriales</taxon>
        <taxon>Coriobacteriaceae</taxon>
        <taxon>Collinsella</taxon>
    </lineage>
</organism>
<keyword evidence="7" id="KW-1185">Reference proteome</keyword>
<dbReference type="HOGENOM" id="CLU_062674_0_1_11"/>
<dbReference type="Pfam" id="PF04055">
    <property type="entry name" value="Radical_SAM"/>
    <property type="match status" value="1"/>
</dbReference>
<reference evidence="6 7" key="2">
    <citation type="submission" date="2008-10" db="EMBL/GenBank/DDBJ databases">
        <authorList>
            <person name="Fulton L."/>
            <person name="Clifton S."/>
            <person name="Fulton B."/>
            <person name="Xu J."/>
            <person name="Minx P."/>
            <person name="Pepin K.H."/>
            <person name="Johnson M."/>
            <person name="Thiruvilangam P."/>
            <person name="Bhonagiri V."/>
            <person name="Nash W.E."/>
            <person name="Mardis E.R."/>
            <person name="Wilson R.K."/>
        </authorList>
    </citation>
    <scope>NUCLEOTIDE SEQUENCE [LARGE SCALE GENOMIC DNA]</scope>
    <source>
        <strain evidence="6 7">DSM 13279</strain>
    </source>
</reference>
<reference evidence="6 7" key="1">
    <citation type="submission" date="2008-10" db="EMBL/GenBank/DDBJ databases">
        <title>Draft genome sequence of Collinsella stercoris (DSM 13279).</title>
        <authorList>
            <person name="Sudarsanam P."/>
            <person name="Ley R."/>
            <person name="Guruge J."/>
            <person name="Turnbaugh P.J."/>
            <person name="Mahowald M."/>
            <person name="Liep D."/>
            <person name="Gordon J."/>
        </authorList>
    </citation>
    <scope>NUCLEOTIDE SEQUENCE [LARGE SCALE GENOMIC DNA]</scope>
    <source>
        <strain evidence="6 7">DSM 13279</strain>
    </source>
</reference>
<dbReference type="STRING" id="445975.COLSTE_01451"/>
<keyword evidence="1" id="KW-0949">S-adenosyl-L-methionine</keyword>
<keyword evidence="2" id="KW-0479">Metal-binding</keyword>
<keyword evidence="4" id="KW-0411">Iron-sulfur</keyword>
<evidence type="ECO:0000313" key="7">
    <source>
        <dbReference type="Proteomes" id="UP000003560"/>
    </source>
</evidence>
<feature type="domain" description="Radical SAM core" evidence="5">
    <location>
        <begin position="114"/>
        <end position="220"/>
    </location>
</feature>
<evidence type="ECO:0000259" key="5">
    <source>
        <dbReference type="Pfam" id="PF04055"/>
    </source>
</evidence>
<dbReference type="SUPFAM" id="SSF102114">
    <property type="entry name" value="Radical SAM enzymes"/>
    <property type="match status" value="1"/>
</dbReference>
<gene>
    <name evidence="6" type="ORF">COLSTE_01451</name>
</gene>
<name>B6GBJ1_9ACTN</name>
<dbReference type="InterPro" id="IPR058240">
    <property type="entry name" value="rSAM_sf"/>
</dbReference>
<dbReference type="eggNOG" id="COG1313">
    <property type="taxonomic scope" value="Bacteria"/>
</dbReference>
<dbReference type="AlphaFoldDB" id="B6GBJ1"/>
<evidence type="ECO:0000256" key="4">
    <source>
        <dbReference type="ARBA" id="ARBA00023014"/>
    </source>
</evidence>
<dbReference type="GO" id="GO:0046872">
    <property type="term" value="F:metal ion binding"/>
    <property type="evidence" value="ECO:0007669"/>
    <property type="project" value="UniProtKB-KW"/>
</dbReference>
<keyword evidence="3" id="KW-0408">Iron</keyword>
<dbReference type="CDD" id="cd01335">
    <property type="entry name" value="Radical_SAM"/>
    <property type="match status" value="1"/>
</dbReference>
<dbReference type="InterPro" id="IPR040085">
    <property type="entry name" value="MJ0674-like"/>
</dbReference>
<evidence type="ECO:0000256" key="2">
    <source>
        <dbReference type="ARBA" id="ARBA00022723"/>
    </source>
</evidence>
<comment type="caution">
    <text evidence="6">The sequence shown here is derived from an EMBL/GenBank/DDBJ whole genome shotgun (WGS) entry which is preliminary data.</text>
</comment>
<dbReference type="PANTHER" id="PTHR43075:SF1">
    <property type="entry name" value="FORMATE LYASE ACTIVATING ENZYME, PUTATIVE (AFU_ORTHOLOGUE AFUA_2G15630)-RELATED"/>
    <property type="match status" value="1"/>
</dbReference>
<sequence>MLRGGRNTFIIRHAIYDTSLDLENLLGDDGGRSRVNAAFFVYQRDPEGKSGVAQLLSPSSLAHCELCPRRCGANRAAGTRGVCGADATLKIARAALHFWEEPPISGERGSGTVFFSSCPLKCCYCQNHEISTGGFGIEVTPGRLVEIMLELQEQGAHNINLVTATHYAHLLPEAIRAARARGLAVPIVYNTSGYEREEAVSELGDLVDVWLVDYKYASAELGRKLSHVPDYPVVASRSLARMCAEVARRGGELVDGDGLMRRGVIVRHLVLPGHADDSRDVLDRIWRVAGDVPISVMNQYTPNARMRAVGGELARPVTDEEYELVLDHADDVGFTTMFWQEGGAVDESFTPAFDTTGVLRSANAG</sequence>
<evidence type="ECO:0000313" key="6">
    <source>
        <dbReference type="EMBL" id="EEA90344.1"/>
    </source>
</evidence>
<dbReference type="SFLD" id="SFLDG01099">
    <property type="entry name" value="Uncharacterised_Radical_SAM_Su"/>
    <property type="match status" value="1"/>
</dbReference>
<proteinExistence type="predicted"/>
<dbReference type="EMBL" id="ABXJ01000077">
    <property type="protein sequence ID" value="EEA90344.1"/>
    <property type="molecule type" value="Genomic_DNA"/>
</dbReference>
<evidence type="ECO:0000256" key="3">
    <source>
        <dbReference type="ARBA" id="ARBA00023004"/>
    </source>
</evidence>
<dbReference type="Gene3D" id="3.20.20.70">
    <property type="entry name" value="Aldolase class I"/>
    <property type="match status" value="1"/>
</dbReference>
<dbReference type="PANTHER" id="PTHR43075">
    <property type="entry name" value="FORMATE LYASE ACTIVATING ENZYME, PUTATIVE (AFU_ORTHOLOGUE AFUA_2G15630)-RELATED"/>
    <property type="match status" value="1"/>
</dbReference>
<dbReference type="InterPro" id="IPR007197">
    <property type="entry name" value="rSAM"/>
</dbReference>
<accession>B6GBJ1</accession>
<dbReference type="Proteomes" id="UP000003560">
    <property type="component" value="Unassembled WGS sequence"/>
</dbReference>
<dbReference type="GO" id="GO:0051536">
    <property type="term" value="F:iron-sulfur cluster binding"/>
    <property type="evidence" value="ECO:0007669"/>
    <property type="project" value="UniProtKB-KW"/>
</dbReference>
<protein>
    <submittedName>
        <fullName evidence="6">Radical SAM domain protein</fullName>
    </submittedName>
</protein>